<feature type="transmembrane region" description="Helical" evidence="10">
    <location>
        <begin position="78"/>
        <end position="98"/>
    </location>
</feature>
<dbReference type="PANTHER" id="PTHR32024">
    <property type="entry name" value="TRK SYSTEM POTASSIUM UPTAKE PROTEIN TRKG-RELATED"/>
    <property type="match status" value="1"/>
</dbReference>
<feature type="transmembrane region" description="Helical" evidence="10">
    <location>
        <begin position="413"/>
        <end position="435"/>
    </location>
</feature>
<evidence type="ECO:0000256" key="10">
    <source>
        <dbReference type="SAM" id="Phobius"/>
    </source>
</evidence>
<evidence type="ECO:0000256" key="1">
    <source>
        <dbReference type="ARBA" id="ARBA00004651"/>
    </source>
</evidence>
<keyword evidence="3" id="KW-1003">Cell membrane</keyword>
<proteinExistence type="predicted"/>
<protein>
    <submittedName>
        <fullName evidence="11">Trk system potassium uptake protein TrkH</fullName>
    </submittedName>
</protein>
<keyword evidence="7 10" id="KW-1133">Transmembrane helix</keyword>
<evidence type="ECO:0000256" key="8">
    <source>
        <dbReference type="ARBA" id="ARBA00023065"/>
    </source>
</evidence>
<dbReference type="GO" id="GO:0005886">
    <property type="term" value="C:plasma membrane"/>
    <property type="evidence" value="ECO:0007669"/>
    <property type="project" value="UniProtKB-SubCell"/>
</dbReference>
<organism evidence="11 12">
    <name type="scientific">Acetanaerobacterium elongatum</name>
    <dbReference type="NCBI Taxonomy" id="258515"/>
    <lineage>
        <taxon>Bacteria</taxon>
        <taxon>Bacillati</taxon>
        <taxon>Bacillota</taxon>
        <taxon>Clostridia</taxon>
        <taxon>Eubacteriales</taxon>
        <taxon>Oscillospiraceae</taxon>
        <taxon>Acetanaerobacterium</taxon>
    </lineage>
</organism>
<feature type="transmembrane region" description="Helical" evidence="10">
    <location>
        <begin position="197"/>
        <end position="216"/>
    </location>
</feature>
<comment type="subcellular location">
    <subcellularLocation>
        <location evidence="1">Cell membrane</location>
        <topology evidence="1">Multi-pass membrane protein</topology>
    </subcellularLocation>
</comment>
<dbReference type="Proteomes" id="UP000199182">
    <property type="component" value="Unassembled WGS sequence"/>
</dbReference>
<accession>A0A1G9XPW5</accession>
<evidence type="ECO:0000256" key="4">
    <source>
        <dbReference type="ARBA" id="ARBA00022538"/>
    </source>
</evidence>
<feature type="transmembrane region" description="Helical" evidence="10">
    <location>
        <begin position="228"/>
        <end position="253"/>
    </location>
</feature>
<evidence type="ECO:0000313" key="11">
    <source>
        <dbReference type="EMBL" id="SDM98760.1"/>
    </source>
</evidence>
<keyword evidence="12" id="KW-1185">Reference proteome</keyword>
<feature type="transmembrane region" description="Helical" evidence="10">
    <location>
        <begin position="160"/>
        <end position="177"/>
    </location>
</feature>
<reference evidence="11 12" key="1">
    <citation type="submission" date="2016-10" db="EMBL/GenBank/DDBJ databases">
        <authorList>
            <person name="de Groot N.N."/>
        </authorList>
    </citation>
    <scope>NUCLEOTIDE SEQUENCE [LARGE SCALE GENOMIC DNA]</scope>
    <source>
        <strain evidence="11 12">CGMCC 1.5012</strain>
    </source>
</reference>
<dbReference type="RefSeq" id="WP_162840312.1">
    <property type="nucleotide sequence ID" value="NZ_FNID01000009.1"/>
</dbReference>
<dbReference type="EMBL" id="FNID01000009">
    <property type="protein sequence ID" value="SDM98760.1"/>
    <property type="molecule type" value="Genomic_DNA"/>
</dbReference>
<dbReference type="Pfam" id="PF02386">
    <property type="entry name" value="TrkH"/>
    <property type="match status" value="1"/>
</dbReference>
<sequence length="452" mass="48891">MFHTEKRHHFVQQPVQTICISFVLVIVVGGFLLTMPFCSKDGTFLPILDAFFTATSATCVTGLVVYDTYQKFNPIGQAIILMLIQIGGLGLLTITSFFNVVLGRKLGLRGAHLASESTSSMELPDTPRLLKTIMKVSLLCEATGALLLMFAFIPRYGAEGIWISVFLAVSAFCNAGFDILGREAPYVSLCNYNNDPYVLIIISSLIILGGLGFVVWKDVAQYKKNRRLMLHTKIVLFGTAALIVTGMIGFLLLEWGNPKTLGGLEVPQRFIAAYFQSVTTRTAGFNSIDNAVMGSVSKLLTVLLMFIGACPGSTGGGIKVTTFTVLLLTVASVVRGREDTVIAKRRIDRQTVYKALAIFFLAGVVVLITTFIIYFTMPDKVDSIDALFEATSAFGTVGLSVGISPKASAASKIAMILTMFLGRVGPVSLPLALAFKQQNRHEVIPEGKILVG</sequence>
<keyword evidence="8" id="KW-0406">Ion transport</keyword>
<name>A0A1G9XPW5_9FIRM</name>
<dbReference type="InterPro" id="IPR004772">
    <property type="entry name" value="TrkH"/>
</dbReference>
<evidence type="ECO:0000256" key="6">
    <source>
        <dbReference type="ARBA" id="ARBA00022958"/>
    </source>
</evidence>
<keyword evidence="4" id="KW-0633">Potassium transport</keyword>
<evidence type="ECO:0000313" key="12">
    <source>
        <dbReference type="Proteomes" id="UP000199182"/>
    </source>
</evidence>
<dbReference type="AlphaFoldDB" id="A0A1G9XPW5"/>
<keyword evidence="6" id="KW-0630">Potassium</keyword>
<dbReference type="InterPro" id="IPR003445">
    <property type="entry name" value="Cat_transpt"/>
</dbReference>
<feature type="transmembrane region" description="Helical" evidence="10">
    <location>
        <begin position="15"/>
        <end position="37"/>
    </location>
</feature>
<feature type="transmembrane region" description="Helical" evidence="10">
    <location>
        <begin position="355"/>
        <end position="377"/>
    </location>
</feature>
<keyword evidence="9 10" id="KW-0472">Membrane</keyword>
<keyword evidence="2" id="KW-0813">Transport</keyword>
<gene>
    <name evidence="11" type="ORF">SAMN05192585_1097</name>
</gene>
<evidence type="ECO:0000256" key="7">
    <source>
        <dbReference type="ARBA" id="ARBA00022989"/>
    </source>
</evidence>
<feature type="transmembrane region" description="Helical" evidence="10">
    <location>
        <begin position="302"/>
        <end position="334"/>
    </location>
</feature>
<dbReference type="NCBIfam" id="TIGR00933">
    <property type="entry name" value="2a38"/>
    <property type="match status" value="1"/>
</dbReference>
<feature type="transmembrane region" description="Helical" evidence="10">
    <location>
        <begin position="43"/>
        <end position="66"/>
    </location>
</feature>
<dbReference type="STRING" id="258515.SAMN05192585_1097"/>
<dbReference type="PANTHER" id="PTHR32024:SF1">
    <property type="entry name" value="KTR SYSTEM POTASSIUM UPTAKE PROTEIN B"/>
    <property type="match status" value="1"/>
</dbReference>
<evidence type="ECO:0000256" key="2">
    <source>
        <dbReference type="ARBA" id="ARBA00022448"/>
    </source>
</evidence>
<evidence type="ECO:0000256" key="3">
    <source>
        <dbReference type="ARBA" id="ARBA00022475"/>
    </source>
</evidence>
<dbReference type="GO" id="GO:0015379">
    <property type="term" value="F:potassium:chloride symporter activity"/>
    <property type="evidence" value="ECO:0007669"/>
    <property type="project" value="InterPro"/>
</dbReference>
<evidence type="ECO:0000256" key="5">
    <source>
        <dbReference type="ARBA" id="ARBA00022692"/>
    </source>
</evidence>
<keyword evidence="5 10" id="KW-0812">Transmembrane</keyword>
<evidence type="ECO:0000256" key="9">
    <source>
        <dbReference type="ARBA" id="ARBA00023136"/>
    </source>
</evidence>